<proteinExistence type="predicted"/>
<gene>
    <name evidence="3" type="ORF">ABB37_05896</name>
</gene>
<evidence type="ECO:0000256" key="2">
    <source>
        <dbReference type="SAM" id="Phobius"/>
    </source>
</evidence>
<feature type="compositionally biased region" description="Gly residues" evidence="1">
    <location>
        <begin position="150"/>
        <end position="163"/>
    </location>
</feature>
<reference evidence="3 4" key="1">
    <citation type="submission" date="2015-07" db="EMBL/GenBank/DDBJ databases">
        <title>High-quality genome of monoxenous trypanosomatid Leptomonas pyrrhocoris.</title>
        <authorList>
            <person name="Flegontov P."/>
            <person name="Butenko A."/>
            <person name="Firsov S."/>
            <person name="Vlcek C."/>
            <person name="Logacheva M.D."/>
            <person name="Field M."/>
            <person name="Filatov D."/>
            <person name="Flegontova O."/>
            <person name="Gerasimov E."/>
            <person name="Jackson A.P."/>
            <person name="Kelly S."/>
            <person name="Opperdoes F."/>
            <person name="O'Reilly A."/>
            <person name="Votypka J."/>
            <person name="Yurchenko V."/>
            <person name="Lukes J."/>
        </authorList>
    </citation>
    <scope>NUCLEOTIDE SEQUENCE [LARGE SCALE GENOMIC DNA]</scope>
    <source>
        <strain evidence="3">H10</strain>
    </source>
</reference>
<keyword evidence="4" id="KW-1185">Reference proteome</keyword>
<dbReference type="Proteomes" id="UP000037923">
    <property type="component" value="Unassembled WGS sequence"/>
</dbReference>
<dbReference type="AlphaFoldDB" id="A0A0M9FYZ0"/>
<feature type="transmembrane region" description="Helical" evidence="2">
    <location>
        <begin position="6"/>
        <end position="27"/>
    </location>
</feature>
<accession>A0A0M9FYZ0</accession>
<evidence type="ECO:0000313" key="4">
    <source>
        <dbReference type="Proteomes" id="UP000037923"/>
    </source>
</evidence>
<dbReference type="GeneID" id="26906186"/>
<organism evidence="3 4">
    <name type="scientific">Leptomonas pyrrhocoris</name>
    <name type="common">Firebug parasite</name>
    <dbReference type="NCBI Taxonomy" id="157538"/>
    <lineage>
        <taxon>Eukaryota</taxon>
        <taxon>Discoba</taxon>
        <taxon>Euglenozoa</taxon>
        <taxon>Kinetoplastea</taxon>
        <taxon>Metakinetoplastina</taxon>
        <taxon>Trypanosomatida</taxon>
        <taxon>Trypanosomatidae</taxon>
        <taxon>Leishmaniinae</taxon>
        <taxon>Leptomonas</taxon>
    </lineage>
</organism>
<feature type="compositionally biased region" description="Gly residues" evidence="1">
    <location>
        <begin position="226"/>
        <end position="237"/>
    </location>
</feature>
<sequence length="237" mass="24724">MSSYYLFALVIIVVVLVCISCCIGLHVRRRRMMEAVDAEPPHVQSVGQGNSAHYNNNNNGPAFMQGPGQGGNNGNVYYQQQQPPQVGATSWSDPGMYYPTSNPQNNTGNQPGAQPLQATVLYAAPPGSQAPNIDFGHYFPEVRVVNGPGGSGNGVNNSNGGGACEVTSPSDLSPYGEADYVSRPPQPQLSQTQRPTSGVSPLSVPPAPLGEASLPPPQYPALSGQPRGGDNLGKGPV</sequence>
<feature type="region of interest" description="Disordered" evidence="1">
    <location>
        <begin position="150"/>
        <end position="237"/>
    </location>
</feature>
<dbReference type="VEuPathDB" id="TriTrypDB:LpyrH10_12_0740"/>
<dbReference type="RefSeq" id="XP_015657236.1">
    <property type="nucleotide sequence ID" value="XM_015804102.1"/>
</dbReference>
<protein>
    <submittedName>
        <fullName evidence="3">Uncharacterized protein</fullName>
    </submittedName>
</protein>
<dbReference type="OrthoDB" id="267585at2759"/>
<comment type="caution">
    <text evidence="3">The sequence shown here is derived from an EMBL/GenBank/DDBJ whole genome shotgun (WGS) entry which is preliminary data.</text>
</comment>
<name>A0A0M9FYZ0_LEPPY</name>
<feature type="compositionally biased region" description="Polar residues" evidence="1">
    <location>
        <begin position="188"/>
        <end position="200"/>
    </location>
</feature>
<evidence type="ECO:0000256" key="1">
    <source>
        <dbReference type="SAM" id="MobiDB-lite"/>
    </source>
</evidence>
<dbReference type="OMA" id="VICISCA"/>
<keyword evidence="2" id="KW-0812">Transmembrane</keyword>
<keyword evidence="2" id="KW-1133">Transmembrane helix</keyword>
<feature type="compositionally biased region" description="Pro residues" evidence="1">
    <location>
        <begin position="203"/>
        <end position="219"/>
    </location>
</feature>
<evidence type="ECO:0000313" key="3">
    <source>
        <dbReference type="EMBL" id="KPA78797.1"/>
    </source>
</evidence>
<keyword evidence="2" id="KW-0472">Membrane</keyword>
<dbReference type="EMBL" id="LGTL01000012">
    <property type="protein sequence ID" value="KPA78797.1"/>
    <property type="molecule type" value="Genomic_DNA"/>
</dbReference>